<dbReference type="AlphaFoldDB" id="A0A9P4PBI5"/>
<dbReference type="OrthoDB" id="3792543at2759"/>
<keyword evidence="4" id="KW-1185">Reference proteome</keyword>
<protein>
    <submittedName>
        <fullName evidence="3">Uncharacterized protein</fullName>
    </submittedName>
</protein>
<accession>A0A9P4PBI5</accession>
<evidence type="ECO:0000256" key="1">
    <source>
        <dbReference type="SAM" id="MobiDB-lite"/>
    </source>
</evidence>
<evidence type="ECO:0000256" key="2">
    <source>
        <dbReference type="SAM" id="SignalP"/>
    </source>
</evidence>
<sequence>MKPKSSSRCATWRFLFLTLYAAAGLCTPTAAPPLQPGAPSPALAQPPAPPGPQVQVPPSPNRLPPRAPAPAAAPSPSGPAGRSPQPQPQVNPQPRPRSKNPPARRRSAASRLQSTGVCTFTVSQVQVCTPASTSPPLANYLQINTLYTPYRADAAEVDNIRHQRPMAAFNSYQHLLADQPWGVASVEGDSRTLTIVEGDEGELRMKYGGAEWTDESRGGDGAAGWCEEAEWVEADDWSCPRGEGLAQRKRTVHCGFPCARIERLELK</sequence>
<evidence type="ECO:0000313" key="3">
    <source>
        <dbReference type="EMBL" id="KAF2440163.1"/>
    </source>
</evidence>
<feature type="compositionally biased region" description="Pro residues" evidence="1">
    <location>
        <begin position="30"/>
        <end position="77"/>
    </location>
</feature>
<name>A0A9P4PBI5_9PLEO</name>
<feature type="compositionally biased region" description="Pro residues" evidence="1">
    <location>
        <begin position="85"/>
        <end position="95"/>
    </location>
</feature>
<organism evidence="3 4">
    <name type="scientific">Karstenula rhodostoma CBS 690.94</name>
    <dbReference type="NCBI Taxonomy" id="1392251"/>
    <lineage>
        <taxon>Eukaryota</taxon>
        <taxon>Fungi</taxon>
        <taxon>Dikarya</taxon>
        <taxon>Ascomycota</taxon>
        <taxon>Pezizomycotina</taxon>
        <taxon>Dothideomycetes</taxon>
        <taxon>Pleosporomycetidae</taxon>
        <taxon>Pleosporales</taxon>
        <taxon>Massarineae</taxon>
        <taxon>Didymosphaeriaceae</taxon>
        <taxon>Karstenula</taxon>
    </lineage>
</organism>
<feature type="compositionally biased region" description="Basic residues" evidence="1">
    <location>
        <begin position="96"/>
        <end position="108"/>
    </location>
</feature>
<feature type="signal peptide" evidence="2">
    <location>
        <begin position="1"/>
        <end position="24"/>
    </location>
</feature>
<keyword evidence="2" id="KW-0732">Signal</keyword>
<dbReference type="EMBL" id="MU001508">
    <property type="protein sequence ID" value="KAF2440163.1"/>
    <property type="molecule type" value="Genomic_DNA"/>
</dbReference>
<dbReference type="Proteomes" id="UP000799764">
    <property type="component" value="Unassembled WGS sequence"/>
</dbReference>
<gene>
    <name evidence="3" type="ORF">P171DRAFT_476486</name>
</gene>
<proteinExistence type="predicted"/>
<evidence type="ECO:0000313" key="4">
    <source>
        <dbReference type="Proteomes" id="UP000799764"/>
    </source>
</evidence>
<feature type="region of interest" description="Disordered" evidence="1">
    <location>
        <begin position="27"/>
        <end position="113"/>
    </location>
</feature>
<comment type="caution">
    <text evidence="3">The sequence shown here is derived from an EMBL/GenBank/DDBJ whole genome shotgun (WGS) entry which is preliminary data.</text>
</comment>
<feature type="chain" id="PRO_5040129723" evidence="2">
    <location>
        <begin position="25"/>
        <end position="267"/>
    </location>
</feature>
<reference evidence="3" key="1">
    <citation type="journal article" date="2020" name="Stud. Mycol.">
        <title>101 Dothideomycetes genomes: a test case for predicting lifestyles and emergence of pathogens.</title>
        <authorList>
            <person name="Haridas S."/>
            <person name="Albert R."/>
            <person name="Binder M."/>
            <person name="Bloem J."/>
            <person name="Labutti K."/>
            <person name="Salamov A."/>
            <person name="Andreopoulos B."/>
            <person name="Baker S."/>
            <person name="Barry K."/>
            <person name="Bills G."/>
            <person name="Bluhm B."/>
            <person name="Cannon C."/>
            <person name="Castanera R."/>
            <person name="Culley D."/>
            <person name="Daum C."/>
            <person name="Ezra D."/>
            <person name="Gonzalez J."/>
            <person name="Henrissat B."/>
            <person name="Kuo A."/>
            <person name="Liang C."/>
            <person name="Lipzen A."/>
            <person name="Lutzoni F."/>
            <person name="Magnuson J."/>
            <person name="Mondo S."/>
            <person name="Nolan M."/>
            <person name="Ohm R."/>
            <person name="Pangilinan J."/>
            <person name="Park H.-J."/>
            <person name="Ramirez L."/>
            <person name="Alfaro M."/>
            <person name="Sun H."/>
            <person name="Tritt A."/>
            <person name="Yoshinaga Y."/>
            <person name="Zwiers L.-H."/>
            <person name="Turgeon B."/>
            <person name="Goodwin S."/>
            <person name="Spatafora J."/>
            <person name="Crous P."/>
            <person name="Grigoriev I."/>
        </authorList>
    </citation>
    <scope>NUCLEOTIDE SEQUENCE</scope>
    <source>
        <strain evidence="3">CBS 690.94</strain>
    </source>
</reference>